<feature type="compositionally biased region" description="Polar residues" evidence="1">
    <location>
        <begin position="29"/>
        <end position="39"/>
    </location>
</feature>
<feature type="region of interest" description="Disordered" evidence="1">
    <location>
        <begin position="29"/>
        <end position="79"/>
    </location>
</feature>
<keyword evidence="2" id="KW-0732">Signal</keyword>
<reference evidence="3" key="1">
    <citation type="submission" date="2020-09" db="EMBL/GenBank/DDBJ databases">
        <title>A novel bacterium of genus Paenibacillus, isolated from South China Sea.</title>
        <authorList>
            <person name="Huang H."/>
            <person name="Mo K."/>
            <person name="Hu Y."/>
        </authorList>
    </citation>
    <scope>NUCLEOTIDE SEQUENCE</scope>
    <source>
        <strain evidence="3">IB182496</strain>
    </source>
</reference>
<keyword evidence="4" id="KW-1185">Reference proteome</keyword>
<organism evidence="3 4">
    <name type="scientific">Paenibacillus sabuli</name>
    <dbReference type="NCBI Taxonomy" id="2772509"/>
    <lineage>
        <taxon>Bacteria</taxon>
        <taxon>Bacillati</taxon>
        <taxon>Bacillota</taxon>
        <taxon>Bacilli</taxon>
        <taxon>Bacillales</taxon>
        <taxon>Paenibacillaceae</taxon>
        <taxon>Paenibacillus</taxon>
    </lineage>
</organism>
<dbReference type="EMBL" id="JACXIZ010000016">
    <property type="protein sequence ID" value="MBD2845535.1"/>
    <property type="molecule type" value="Genomic_DNA"/>
</dbReference>
<proteinExistence type="predicted"/>
<evidence type="ECO:0000313" key="3">
    <source>
        <dbReference type="EMBL" id="MBD2845535.1"/>
    </source>
</evidence>
<dbReference type="AlphaFoldDB" id="A0A927GS04"/>
<gene>
    <name evidence="3" type="ORF">IDH44_10070</name>
</gene>
<sequence>MRQMRKTWSLMGLLLSVMLVLAACNNGMNEESTNRNTAGMQDGDMESMGEPDMQDGDMESMDEQDMQDGDMESMDEREK</sequence>
<evidence type="ECO:0000256" key="1">
    <source>
        <dbReference type="SAM" id="MobiDB-lite"/>
    </source>
</evidence>
<name>A0A927GS04_9BACL</name>
<dbReference type="Proteomes" id="UP000621560">
    <property type="component" value="Unassembled WGS sequence"/>
</dbReference>
<feature type="compositionally biased region" description="Acidic residues" evidence="1">
    <location>
        <begin position="43"/>
        <end position="73"/>
    </location>
</feature>
<evidence type="ECO:0000313" key="4">
    <source>
        <dbReference type="Proteomes" id="UP000621560"/>
    </source>
</evidence>
<feature type="signal peptide" evidence="2">
    <location>
        <begin position="1"/>
        <end position="22"/>
    </location>
</feature>
<accession>A0A927GS04</accession>
<evidence type="ECO:0000256" key="2">
    <source>
        <dbReference type="SAM" id="SignalP"/>
    </source>
</evidence>
<protein>
    <submittedName>
        <fullName evidence="3">Uncharacterized protein</fullName>
    </submittedName>
</protein>
<dbReference type="RefSeq" id="WP_190917208.1">
    <property type="nucleotide sequence ID" value="NZ_JACXIZ010000016.1"/>
</dbReference>
<feature type="chain" id="PRO_5039306727" evidence="2">
    <location>
        <begin position="23"/>
        <end position="79"/>
    </location>
</feature>
<comment type="caution">
    <text evidence="3">The sequence shown here is derived from an EMBL/GenBank/DDBJ whole genome shotgun (WGS) entry which is preliminary data.</text>
</comment>
<dbReference type="PROSITE" id="PS51257">
    <property type="entry name" value="PROKAR_LIPOPROTEIN"/>
    <property type="match status" value="1"/>
</dbReference>